<dbReference type="InterPro" id="IPR022691">
    <property type="entry name" value="Tscrpt_elong_fac_GreA/B_N"/>
</dbReference>
<dbReference type="RefSeq" id="WP_212331065.1">
    <property type="nucleotide sequence ID" value="NZ_JAGVRH010000002.1"/>
</dbReference>
<dbReference type="PANTHER" id="PTHR30437:SF4">
    <property type="entry name" value="TRANSCRIPTION ELONGATION FACTOR GREA"/>
    <property type="match status" value="1"/>
</dbReference>
<dbReference type="GO" id="GO:0003746">
    <property type="term" value="F:translation elongation factor activity"/>
    <property type="evidence" value="ECO:0007669"/>
    <property type="project" value="UniProtKB-KW"/>
</dbReference>
<evidence type="ECO:0000256" key="1">
    <source>
        <dbReference type="ARBA" id="ARBA00008213"/>
    </source>
</evidence>
<evidence type="ECO:0000256" key="4">
    <source>
        <dbReference type="ARBA" id="ARBA00023125"/>
    </source>
</evidence>
<sequence length="156" mass="17656">MKNTVYELTQSGIAKLKKELVDLIEVKRRENLEALKEAREQGDLSENADYDAARNEQALIEHRILEIKNILKNVRVVKVSKDKEIGIGKKVFLEFLNLGDKQTIELVSTLESDPFIDKISIDSPLGKHIKGHEIGDVIFVTSETGNTFRVKVLNVE</sequence>
<evidence type="ECO:0000256" key="8">
    <source>
        <dbReference type="HAMAP-Rule" id="MF_00105"/>
    </source>
</evidence>
<feature type="domain" description="Transcription elongation factor GreA/GreB C-terminal" evidence="10">
    <location>
        <begin position="82"/>
        <end position="156"/>
    </location>
</feature>
<name>A0ABS5K315_9MOLU</name>
<evidence type="ECO:0000256" key="6">
    <source>
        <dbReference type="ARBA" id="ARBA00024916"/>
    </source>
</evidence>
<dbReference type="Gene3D" id="3.10.50.30">
    <property type="entry name" value="Transcription elongation factor, GreA/GreB, C-terminal domain"/>
    <property type="match status" value="1"/>
</dbReference>
<dbReference type="SUPFAM" id="SSF46557">
    <property type="entry name" value="GreA transcript cleavage protein, N-terminal domain"/>
    <property type="match status" value="1"/>
</dbReference>
<evidence type="ECO:0000259" key="11">
    <source>
        <dbReference type="Pfam" id="PF03449"/>
    </source>
</evidence>
<dbReference type="EMBL" id="JAGVRH010000002">
    <property type="protein sequence ID" value="MBS2126289.1"/>
    <property type="molecule type" value="Genomic_DNA"/>
</dbReference>
<evidence type="ECO:0000256" key="5">
    <source>
        <dbReference type="ARBA" id="ARBA00023163"/>
    </source>
</evidence>
<dbReference type="InterPro" id="IPR023459">
    <property type="entry name" value="Tscrpt_elong_fac_GreA/B_fam"/>
</dbReference>
<evidence type="ECO:0000313" key="12">
    <source>
        <dbReference type="EMBL" id="MBS2126289.1"/>
    </source>
</evidence>
<dbReference type="Proteomes" id="UP000811481">
    <property type="component" value="Unassembled WGS sequence"/>
</dbReference>
<dbReference type="InterPro" id="IPR028624">
    <property type="entry name" value="Tscrpt_elong_fac_GreA/B"/>
</dbReference>
<dbReference type="NCBIfam" id="TIGR01462">
    <property type="entry name" value="greA"/>
    <property type="match status" value="1"/>
</dbReference>
<keyword evidence="5 8" id="KW-0804">Transcription</keyword>
<proteinExistence type="inferred from homology"/>
<gene>
    <name evidence="8 12" type="primary">greA</name>
    <name evidence="12" type="ORF">J8J04_01055</name>
</gene>
<accession>A0ABS5K315</accession>
<evidence type="ECO:0000256" key="2">
    <source>
        <dbReference type="ARBA" id="ARBA00013729"/>
    </source>
</evidence>
<comment type="caution">
    <text evidence="12">The sequence shown here is derived from an EMBL/GenBank/DDBJ whole genome shotgun (WGS) entry which is preliminary data.</text>
</comment>
<dbReference type="Gene3D" id="1.10.287.180">
    <property type="entry name" value="Transcription elongation factor, GreA/GreB, N-terminal domain"/>
    <property type="match status" value="1"/>
</dbReference>
<dbReference type="PIRSF" id="PIRSF006092">
    <property type="entry name" value="GreA_GreB"/>
    <property type="match status" value="1"/>
</dbReference>
<dbReference type="PANTHER" id="PTHR30437">
    <property type="entry name" value="TRANSCRIPTION ELONGATION FACTOR GREA"/>
    <property type="match status" value="1"/>
</dbReference>
<dbReference type="InterPro" id="IPR006359">
    <property type="entry name" value="Tscrpt_elong_fac_GreA"/>
</dbReference>
<protein>
    <recommendedName>
        <fullName evidence="2 8">Transcription elongation factor GreA</fullName>
    </recommendedName>
    <alternativeName>
        <fullName evidence="7 8">Transcript cleavage factor GreA</fullName>
    </alternativeName>
</protein>
<evidence type="ECO:0000259" key="10">
    <source>
        <dbReference type="Pfam" id="PF01272"/>
    </source>
</evidence>
<keyword evidence="4 8" id="KW-0238">DNA-binding</keyword>
<reference evidence="12" key="1">
    <citation type="submission" date="2021-04" db="EMBL/GenBank/DDBJ databases">
        <title>Draft genome sequence of StrPh-CL8, a phytoplasma strain causing strawberry phyllody in Chile.</title>
        <authorList>
            <person name="Cui W."/>
            <person name="Zamorano A."/>
            <person name="Fiore N."/>
        </authorList>
    </citation>
    <scope>NUCLEOTIDE SEQUENCE [LARGE SCALE GENOMIC DNA]</scope>
    <source>
        <strain evidence="12">StrPh-Cl</strain>
    </source>
</reference>
<dbReference type="Pfam" id="PF01272">
    <property type="entry name" value="GreA_GreB"/>
    <property type="match status" value="1"/>
</dbReference>
<organism evidence="12 13">
    <name type="scientific">'Fragaria x ananassa' phyllody phytoplasma</name>
    <dbReference type="NCBI Taxonomy" id="2358428"/>
    <lineage>
        <taxon>Bacteria</taxon>
        <taxon>Bacillati</taxon>
        <taxon>Mycoplasmatota</taxon>
        <taxon>Mollicutes</taxon>
        <taxon>Acholeplasmatales</taxon>
        <taxon>Acholeplasmataceae</taxon>
        <taxon>Candidatus Phytoplasma</taxon>
        <taxon>16SrXIII (Mexican periwinkle virescence group)</taxon>
    </lineage>
</organism>
<dbReference type="InterPro" id="IPR018151">
    <property type="entry name" value="TF_GreA/GreB_CS"/>
</dbReference>
<comment type="similarity">
    <text evidence="1 8 9">Belongs to the GreA/GreB family.</text>
</comment>
<dbReference type="HAMAP" id="MF_00105">
    <property type="entry name" value="GreA_GreB"/>
    <property type="match status" value="1"/>
</dbReference>
<dbReference type="InterPro" id="IPR001437">
    <property type="entry name" value="Tscrpt_elong_fac_GreA/B_C"/>
</dbReference>
<keyword evidence="3 8" id="KW-0805">Transcription regulation</keyword>
<dbReference type="InterPro" id="IPR036953">
    <property type="entry name" value="GreA/GreB_C_sf"/>
</dbReference>
<dbReference type="InterPro" id="IPR036805">
    <property type="entry name" value="Tscrpt_elong_fac_GreA/B_N_sf"/>
</dbReference>
<evidence type="ECO:0000256" key="9">
    <source>
        <dbReference type="RuleBase" id="RU000556"/>
    </source>
</evidence>
<keyword evidence="13" id="KW-1185">Reference proteome</keyword>
<keyword evidence="12" id="KW-0648">Protein biosynthesis</keyword>
<comment type="function">
    <text evidence="6 8 9">Necessary for efficient RNA polymerase transcription elongation past template-encoded arresting sites. The arresting sites in DNA have the property of trapping a certain fraction of elongating RNA polymerases that pass through, resulting in locked ternary complexes. Cleavage of the nascent transcript by cleavage factors such as GreA or GreB allows the resumption of elongation from the new 3'terminus. GreA releases sequences of 2 to 3 nucleotides.</text>
</comment>
<dbReference type="SUPFAM" id="SSF54534">
    <property type="entry name" value="FKBP-like"/>
    <property type="match status" value="1"/>
</dbReference>
<dbReference type="NCBIfam" id="NF001263">
    <property type="entry name" value="PRK00226.1-4"/>
    <property type="match status" value="1"/>
</dbReference>
<keyword evidence="12" id="KW-0251">Elongation factor</keyword>
<evidence type="ECO:0000313" key="13">
    <source>
        <dbReference type="Proteomes" id="UP000811481"/>
    </source>
</evidence>
<feature type="domain" description="Transcription elongation factor GreA/GreB N-terminal" evidence="11">
    <location>
        <begin position="8"/>
        <end position="76"/>
    </location>
</feature>
<evidence type="ECO:0000256" key="3">
    <source>
        <dbReference type="ARBA" id="ARBA00023015"/>
    </source>
</evidence>
<evidence type="ECO:0000256" key="7">
    <source>
        <dbReference type="ARBA" id="ARBA00030776"/>
    </source>
</evidence>
<dbReference type="PROSITE" id="PS00829">
    <property type="entry name" value="GREAB_1"/>
    <property type="match status" value="1"/>
</dbReference>
<dbReference type="Pfam" id="PF03449">
    <property type="entry name" value="GreA_GreB_N"/>
    <property type="match status" value="1"/>
</dbReference>